<gene>
    <name evidence="1" type="ORF">L207DRAFT_516861</name>
</gene>
<dbReference type="Gene3D" id="3.30.70.100">
    <property type="match status" value="2"/>
</dbReference>
<name>A0A2J6R863_HYAVF</name>
<dbReference type="EMBL" id="KZ613953">
    <property type="protein sequence ID" value="PMD34713.1"/>
    <property type="molecule type" value="Genomic_DNA"/>
</dbReference>
<dbReference type="OrthoDB" id="3542212at2759"/>
<dbReference type="SUPFAM" id="SSF54909">
    <property type="entry name" value="Dimeric alpha+beta barrel"/>
    <property type="match status" value="1"/>
</dbReference>
<dbReference type="PANTHER" id="PTHR42052:SF1">
    <property type="entry name" value="ABM DOMAIN-CONTAINING PROTEIN"/>
    <property type="match status" value="1"/>
</dbReference>
<keyword evidence="2" id="KW-1185">Reference proteome</keyword>
<evidence type="ECO:0008006" key="3">
    <source>
        <dbReference type="Google" id="ProtNLM"/>
    </source>
</evidence>
<accession>A0A2J6R863</accession>
<dbReference type="Proteomes" id="UP000235786">
    <property type="component" value="Unassembled WGS sequence"/>
</dbReference>
<protein>
    <recommendedName>
        <fullName evidence="3">ABM domain-containing protein</fullName>
    </recommendedName>
</protein>
<organism evidence="1 2">
    <name type="scientific">Hyaloscypha variabilis (strain UAMH 11265 / GT02V1 / F)</name>
    <name type="common">Meliniomyces variabilis</name>
    <dbReference type="NCBI Taxonomy" id="1149755"/>
    <lineage>
        <taxon>Eukaryota</taxon>
        <taxon>Fungi</taxon>
        <taxon>Dikarya</taxon>
        <taxon>Ascomycota</taxon>
        <taxon>Pezizomycotina</taxon>
        <taxon>Leotiomycetes</taxon>
        <taxon>Helotiales</taxon>
        <taxon>Hyaloscyphaceae</taxon>
        <taxon>Hyaloscypha</taxon>
        <taxon>Hyaloscypha variabilis</taxon>
    </lineage>
</organism>
<reference evidence="1 2" key="1">
    <citation type="submission" date="2016-04" db="EMBL/GenBank/DDBJ databases">
        <title>A degradative enzymes factory behind the ericoid mycorrhizal symbiosis.</title>
        <authorList>
            <consortium name="DOE Joint Genome Institute"/>
            <person name="Martino E."/>
            <person name="Morin E."/>
            <person name="Grelet G."/>
            <person name="Kuo A."/>
            <person name="Kohler A."/>
            <person name="Daghino S."/>
            <person name="Barry K."/>
            <person name="Choi C."/>
            <person name="Cichocki N."/>
            <person name="Clum A."/>
            <person name="Copeland A."/>
            <person name="Hainaut M."/>
            <person name="Haridas S."/>
            <person name="Labutti K."/>
            <person name="Lindquist E."/>
            <person name="Lipzen A."/>
            <person name="Khouja H.-R."/>
            <person name="Murat C."/>
            <person name="Ohm R."/>
            <person name="Olson A."/>
            <person name="Spatafora J."/>
            <person name="Veneault-Fourrey C."/>
            <person name="Henrissat B."/>
            <person name="Grigoriev I."/>
            <person name="Martin F."/>
            <person name="Perotto S."/>
        </authorList>
    </citation>
    <scope>NUCLEOTIDE SEQUENCE [LARGE SCALE GENOMIC DNA]</scope>
    <source>
        <strain evidence="1 2">F</strain>
    </source>
</reference>
<dbReference type="InterPro" id="IPR011008">
    <property type="entry name" value="Dimeric_a/b-barrel"/>
</dbReference>
<evidence type="ECO:0000313" key="1">
    <source>
        <dbReference type="EMBL" id="PMD34713.1"/>
    </source>
</evidence>
<dbReference type="PANTHER" id="PTHR42052">
    <property type="entry name" value="ABM DOMAIN-CONTAINING PROTEIN"/>
    <property type="match status" value="1"/>
</dbReference>
<sequence>MPVTEFAILPLKHPLTENSTSPPALLQKLQIAREVLEEASKYKFYYFQQIEDPSTMYIIGKWDSPEAHYTFLASPENQKLLELFKEDIYIEETNGKIMQMWHLDDDVFAVPSGAEWVFTAPVISCNRHFVLKENKPSFIEKFNEVRGLLEKYTKPYGVVGGWRIETEDEEKEEWVLFSGFESVDHHMEFAKTDGFVKYREIVGFVSAFELKHLRAVVGL</sequence>
<evidence type="ECO:0000313" key="2">
    <source>
        <dbReference type="Proteomes" id="UP000235786"/>
    </source>
</evidence>
<dbReference type="AlphaFoldDB" id="A0A2J6R863"/>
<proteinExistence type="predicted"/>